<accession>A0ABS0N145</accession>
<comment type="caution">
    <text evidence="1">The sequence shown here is derived from an EMBL/GenBank/DDBJ whole genome shotgun (WGS) entry which is preliminary data.</text>
</comment>
<dbReference type="EMBL" id="JAEANY010000001">
    <property type="protein sequence ID" value="MBH5321684.1"/>
    <property type="molecule type" value="Genomic_DNA"/>
</dbReference>
<name>A0ABS0N145_9SPHN</name>
<evidence type="ECO:0000313" key="2">
    <source>
        <dbReference type="Proteomes" id="UP000602442"/>
    </source>
</evidence>
<reference evidence="1 2" key="1">
    <citation type="submission" date="2020-11" db="EMBL/GenBank/DDBJ databases">
        <title>Erythrobacter sediminis sp. nov., a marine bacterium from a tidal flat of Garorim Bay.</title>
        <authorList>
            <person name="Kim D."/>
            <person name="Yoo Y."/>
            <person name="Kim J.-J."/>
        </authorList>
    </citation>
    <scope>NUCLEOTIDE SEQUENCE [LARGE SCALE GENOMIC DNA]</scope>
    <source>
        <strain evidence="1 2">JGD-13</strain>
    </source>
</reference>
<sequence>MEAAQDVRISNVLFFFDQHGQMAFFENCSDSVYGIDTPFEIRDDPLWEEFSSFALTEMHFDRRAARLTIRADYEPYSARSELYPGKMTIRQIESFEPTETRLFDLRAFQNQD</sequence>
<keyword evidence="2" id="KW-1185">Reference proteome</keyword>
<dbReference type="RefSeq" id="WP_197920323.1">
    <property type="nucleotide sequence ID" value="NZ_CAWPTA010000006.1"/>
</dbReference>
<proteinExistence type="predicted"/>
<organism evidence="1 2">
    <name type="scientific">Aurantiacibacter sediminis</name>
    <dbReference type="NCBI Taxonomy" id="2793064"/>
    <lineage>
        <taxon>Bacteria</taxon>
        <taxon>Pseudomonadati</taxon>
        <taxon>Pseudomonadota</taxon>
        <taxon>Alphaproteobacteria</taxon>
        <taxon>Sphingomonadales</taxon>
        <taxon>Erythrobacteraceae</taxon>
        <taxon>Aurantiacibacter</taxon>
    </lineage>
</organism>
<gene>
    <name evidence="1" type="ORF">I5L03_03675</name>
</gene>
<protein>
    <submittedName>
        <fullName evidence="1">Uncharacterized protein</fullName>
    </submittedName>
</protein>
<dbReference type="Proteomes" id="UP000602442">
    <property type="component" value="Unassembled WGS sequence"/>
</dbReference>
<evidence type="ECO:0000313" key="1">
    <source>
        <dbReference type="EMBL" id="MBH5321684.1"/>
    </source>
</evidence>